<dbReference type="GO" id="GO:0042073">
    <property type="term" value="P:intraciliary transport"/>
    <property type="evidence" value="ECO:0007669"/>
    <property type="project" value="TreeGrafter"/>
</dbReference>
<evidence type="ECO:0000313" key="5">
    <source>
        <dbReference type="Proteomes" id="UP000085678"/>
    </source>
</evidence>
<feature type="compositionally biased region" description="Basic and acidic residues" evidence="3">
    <location>
        <begin position="456"/>
        <end position="543"/>
    </location>
</feature>
<proteinExistence type="inferred from homology"/>
<evidence type="ECO:0000313" key="6">
    <source>
        <dbReference type="RefSeq" id="XP_013403261.1"/>
    </source>
</evidence>
<dbReference type="PANTHER" id="PTHR16650">
    <property type="entry name" value="C21ORF13-RELATED"/>
    <property type="match status" value="1"/>
</dbReference>
<keyword evidence="5" id="KW-1185">Reference proteome</keyword>
<dbReference type="Proteomes" id="UP000085678">
    <property type="component" value="Unplaced"/>
</dbReference>
<feature type="compositionally biased region" description="Low complexity" evidence="3">
    <location>
        <begin position="649"/>
        <end position="659"/>
    </location>
</feature>
<feature type="compositionally biased region" description="Low complexity" evidence="3">
    <location>
        <begin position="544"/>
        <end position="556"/>
    </location>
</feature>
<evidence type="ECO:0000256" key="1">
    <source>
        <dbReference type="ARBA" id="ARBA00010229"/>
    </source>
</evidence>
<organism evidence="5 6">
    <name type="scientific">Lingula anatina</name>
    <name type="common">Brachiopod</name>
    <name type="synonym">Lingula unguis</name>
    <dbReference type="NCBI Taxonomy" id="7574"/>
    <lineage>
        <taxon>Eukaryota</taxon>
        <taxon>Metazoa</taxon>
        <taxon>Spiralia</taxon>
        <taxon>Lophotrochozoa</taxon>
        <taxon>Brachiopoda</taxon>
        <taxon>Linguliformea</taxon>
        <taxon>Lingulata</taxon>
        <taxon>Lingulida</taxon>
        <taxon>Linguloidea</taxon>
        <taxon>Lingulidae</taxon>
        <taxon>Lingula</taxon>
    </lineage>
</organism>
<dbReference type="PANTHER" id="PTHR16650:SF6">
    <property type="entry name" value="GH21622P"/>
    <property type="match status" value="1"/>
</dbReference>
<protein>
    <submittedName>
        <fullName evidence="6">Lebercilin isoform X5</fullName>
    </submittedName>
</protein>
<comment type="similarity">
    <text evidence="1">Belongs to the LCA5 family.</text>
</comment>
<evidence type="ECO:0000256" key="3">
    <source>
        <dbReference type="SAM" id="MobiDB-lite"/>
    </source>
</evidence>
<dbReference type="RefSeq" id="XP_013403261.1">
    <property type="nucleotide sequence ID" value="XM_013547807.1"/>
</dbReference>
<feature type="compositionally biased region" description="Polar residues" evidence="3">
    <location>
        <begin position="620"/>
        <end position="641"/>
    </location>
</feature>
<dbReference type="GO" id="GO:0005930">
    <property type="term" value="C:axoneme"/>
    <property type="evidence" value="ECO:0007669"/>
    <property type="project" value="TreeGrafter"/>
</dbReference>
<dbReference type="Pfam" id="PF15619">
    <property type="entry name" value="Lebercilin"/>
    <property type="match status" value="1"/>
</dbReference>
<dbReference type="GeneID" id="106168658"/>
<dbReference type="InterPro" id="IPR026188">
    <property type="entry name" value="Lebercilin-like"/>
</dbReference>
<gene>
    <name evidence="6" type="primary">LOC106168658</name>
</gene>
<evidence type="ECO:0000259" key="4">
    <source>
        <dbReference type="Pfam" id="PF15619"/>
    </source>
</evidence>
<feature type="region of interest" description="Disordered" evidence="3">
    <location>
        <begin position="121"/>
        <end position="141"/>
    </location>
</feature>
<feature type="compositionally biased region" description="Basic and acidic residues" evidence="3">
    <location>
        <begin position="227"/>
        <end position="236"/>
    </location>
</feature>
<accession>A0A1S3IZ48</accession>
<feature type="compositionally biased region" description="Basic and acidic residues" evidence="3">
    <location>
        <begin position="284"/>
        <end position="301"/>
    </location>
</feature>
<name>A0A1S3IZ48_LINAN</name>
<feature type="domain" description="Lebercilin" evidence="4">
    <location>
        <begin position="42"/>
        <end position="234"/>
    </location>
</feature>
<dbReference type="OrthoDB" id="2123794at2759"/>
<keyword evidence="2" id="KW-0175">Coiled coil</keyword>
<dbReference type="AlphaFoldDB" id="A0A1S3IZ48"/>
<feature type="compositionally biased region" description="Basic and acidic residues" evidence="3">
    <location>
        <begin position="361"/>
        <end position="442"/>
    </location>
</feature>
<dbReference type="InterPro" id="IPR028933">
    <property type="entry name" value="Lebercilin_dom"/>
</dbReference>
<evidence type="ECO:0000256" key="2">
    <source>
        <dbReference type="ARBA" id="ARBA00023054"/>
    </source>
</evidence>
<sequence length="782" mass="90043">MEILYNYTGDEKPGAHLAQLAQKSYSRATRGGRTSKAVSDNVTRRVLSARKLKISEMRNEIEDMHQQIADLKLENKTLKRLQAKQDRELQRFEDKESDLPQLIKGHADEVRTLREQIKKLKEKSSRTEKKLREAEDDVTKTKKQLKKLEDLSHDKKLGERDDLNRKLAKAENELEEKTKRCQDLEKHVEILKKAQRHEVAVEINKHKETQKQLLEMRDMYERLKESYREKEKELEIKNIYSNRIVKPPHKLPSSETSPLASPPSGGRNKKKKQPSNDNSPSISPRDKAKQFNDRRRDRQHSADSVGVGDENKEKRKAIEAAGSSKRAEPLSSPDQSAVLAKPKEDDKKVSFDFSTYDDSLETDKHETKDGNDGIRQERREREEREYQDKEEHERKKREERNSREREERERRDREESDRRDKYDHDKVNREQDEQKEQSKRLDDDDDFTAMLRAKKEKANREREDREKREREEEERRLDREKKERADKERIEREKLEREEREKQEKEAIERRAREERERLANDTKAQEERRRKDLLLAKLKAMDEGASPPAASGSPGNTRKNSLTGSGGGFSPGSSRKTYTFTKPVENMHNGKPSHHDMSDKNKKQTKPKASFLDDDNETGGYTPSAFSSRNKDSSATSKKTSLFEKDNPSSSKSPSGSKAHNKANLMDELFGGGKKPATKSSFGEDDIFSSSTKAKPVSDKKAYPWESEVSTAGGAPGGQRKRESSNIIGGGTGLFDEDIGSPNNTNSPLLPRRQRQEASTFNAKPAVNAVDDIEDIEEVIL</sequence>
<feature type="compositionally biased region" description="Basic and acidic residues" evidence="3">
    <location>
        <begin position="341"/>
        <end position="350"/>
    </location>
</feature>
<feature type="compositionally biased region" description="Basic and acidic residues" evidence="3">
    <location>
        <begin position="594"/>
        <end position="603"/>
    </location>
</feature>
<reference evidence="6" key="1">
    <citation type="submission" date="2025-08" db="UniProtKB">
        <authorList>
            <consortium name="RefSeq"/>
        </authorList>
    </citation>
    <scope>IDENTIFICATION</scope>
    <source>
        <tissue evidence="6">Gonads</tissue>
    </source>
</reference>
<feature type="compositionally biased region" description="Basic and acidic residues" evidence="3">
    <location>
        <begin position="309"/>
        <end position="318"/>
    </location>
</feature>
<feature type="region of interest" description="Disordered" evidence="3">
    <location>
        <begin position="227"/>
        <end position="764"/>
    </location>
</feature>